<keyword evidence="2" id="KW-1185">Reference proteome</keyword>
<proteinExistence type="predicted"/>
<dbReference type="AlphaFoldDB" id="A0AAE0SN06"/>
<feature type="non-terminal residue" evidence="1">
    <location>
        <position position="167"/>
    </location>
</feature>
<accession>A0AAE0SN06</accession>
<reference evidence="1" key="1">
    <citation type="journal article" date="2021" name="Genome Biol. Evol.">
        <title>A High-Quality Reference Genome for a Parasitic Bivalve with Doubly Uniparental Inheritance (Bivalvia: Unionida).</title>
        <authorList>
            <person name="Smith C.H."/>
        </authorList>
    </citation>
    <scope>NUCLEOTIDE SEQUENCE</scope>
    <source>
        <strain evidence="1">CHS0354</strain>
    </source>
</reference>
<dbReference type="Proteomes" id="UP001195483">
    <property type="component" value="Unassembled WGS sequence"/>
</dbReference>
<gene>
    <name evidence="1" type="ORF">CHS0354_019909</name>
</gene>
<sequence>MRGNVLYSTQLDNTQLSNDSWLATVKFVRQTLLIKSGVTRTGNLDIGVNKITSTAFPTTISDLIRKIHVDDTVTCYTARGVAKYRNNNRHTKTWCRIKIATTCYPVSPFDLTNNSSVKVLGNNSLAVAGTSTDDLYVKRILGTITGAINMVSNKMTSTYVPLAVSDI</sequence>
<organism evidence="1 2">
    <name type="scientific">Potamilus streckersoni</name>
    <dbReference type="NCBI Taxonomy" id="2493646"/>
    <lineage>
        <taxon>Eukaryota</taxon>
        <taxon>Metazoa</taxon>
        <taxon>Spiralia</taxon>
        <taxon>Lophotrochozoa</taxon>
        <taxon>Mollusca</taxon>
        <taxon>Bivalvia</taxon>
        <taxon>Autobranchia</taxon>
        <taxon>Heteroconchia</taxon>
        <taxon>Palaeoheterodonta</taxon>
        <taxon>Unionida</taxon>
        <taxon>Unionoidea</taxon>
        <taxon>Unionidae</taxon>
        <taxon>Ambleminae</taxon>
        <taxon>Lampsilini</taxon>
        <taxon>Potamilus</taxon>
    </lineage>
</organism>
<reference evidence="1" key="3">
    <citation type="submission" date="2023-05" db="EMBL/GenBank/DDBJ databases">
        <authorList>
            <person name="Smith C.H."/>
        </authorList>
    </citation>
    <scope>NUCLEOTIDE SEQUENCE</scope>
    <source>
        <strain evidence="1">CHS0354</strain>
        <tissue evidence="1">Mantle</tissue>
    </source>
</reference>
<evidence type="ECO:0000313" key="1">
    <source>
        <dbReference type="EMBL" id="KAK3594981.1"/>
    </source>
</evidence>
<evidence type="ECO:0000313" key="2">
    <source>
        <dbReference type="Proteomes" id="UP001195483"/>
    </source>
</evidence>
<dbReference type="EMBL" id="JAEAOA010001214">
    <property type="protein sequence ID" value="KAK3594981.1"/>
    <property type="molecule type" value="Genomic_DNA"/>
</dbReference>
<reference evidence="1" key="2">
    <citation type="journal article" date="2021" name="Genome Biol. Evol.">
        <title>Developing a high-quality reference genome for a parasitic bivalve with doubly uniparental inheritance (Bivalvia: Unionida).</title>
        <authorList>
            <person name="Smith C.H."/>
        </authorList>
    </citation>
    <scope>NUCLEOTIDE SEQUENCE</scope>
    <source>
        <strain evidence="1">CHS0354</strain>
        <tissue evidence="1">Mantle</tissue>
    </source>
</reference>
<name>A0AAE0SN06_9BIVA</name>
<protein>
    <submittedName>
        <fullName evidence="1">Uncharacterized protein</fullName>
    </submittedName>
</protein>
<comment type="caution">
    <text evidence="1">The sequence shown here is derived from an EMBL/GenBank/DDBJ whole genome shotgun (WGS) entry which is preliminary data.</text>
</comment>